<dbReference type="Gene3D" id="3.30.1310.20">
    <property type="entry name" value="PRTase-like"/>
    <property type="match status" value="1"/>
</dbReference>
<accession>A0ABY6WBX3</accession>
<reference evidence="2 3" key="1">
    <citation type="submission" date="2019-08" db="EMBL/GenBank/DDBJ databases">
        <authorList>
            <person name="Peeters C."/>
        </authorList>
    </citation>
    <scope>NUCLEOTIDE SEQUENCE [LARGE SCALE GENOMIC DNA]</scope>
    <source>
        <strain evidence="2 3">LMG 20602</strain>
    </source>
</reference>
<dbReference type="EMBL" id="CABPRV010000016">
    <property type="protein sequence ID" value="VVE53960.1"/>
    <property type="molecule type" value="Genomic_DNA"/>
</dbReference>
<proteinExistence type="predicted"/>
<organism evidence="2 3">
    <name type="scientific">Pandoraea capi</name>
    <dbReference type="NCBI Taxonomy" id="2508286"/>
    <lineage>
        <taxon>Bacteria</taxon>
        <taxon>Pseudomonadati</taxon>
        <taxon>Pseudomonadota</taxon>
        <taxon>Betaproteobacteria</taxon>
        <taxon>Burkholderiales</taxon>
        <taxon>Burkholderiaceae</taxon>
        <taxon>Pandoraea</taxon>
    </lineage>
</organism>
<protein>
    <submittedName>
        <fullName evidence="2">Phosphoribosyl transferase</fullName>
    </submittedName>
</protein>
<dbReference type="InterPro" id="IPR000836">
    <property type="entry name" value="PRTase_dom"/>
</dbReference>
<dbReference type="GO" id="GO:0016740">
    <property type="term" value="F:transferase activity"/>
    <property type="evidence" value="ECO:0007669"/>
    <property type="project" value="UniProtKB-KW"/>
</dbReference>
<evidence type="ECO:0000313" key="2">
    <source>
        <dbReference type="EMBL" id="VVE53960.1"/>
    </source>
</evidence>
<dbReference type="RefSeq" id="WP_150723391.1">
    <property type="nucleotide sequence ID" value="NZ_CABPRV010000016.1"/>
</dbReference>
<dbReference type="CDD" id="cd06223">
    <property type="entry name" value="PRTases_typeI"/>
    <property type="match status" value="1"/>
</dbReference>
<sequence length="209" mass="22363">MRPFCNREDAGRQLGLALSRYSGRHPLVLGVPRGGVPVARVVATALGGDLDVVLVRKLRAPGNAELAMGAVDELGETYLTPYASTGNVKPAYLHQERLAQLEALRRRRDALTPGRAAIIPKGRIVIVVDDGIATGASMIAALRAVRRYAPARLICAVPVAPTDAVRALTTYADEVVSLETPEDFAAVGEFYEDFAQVSDDEVLACLKMP</sequence>
<feature type="domain" description="Phosphoribosyltransferase" evidence="1">
    <location>
        <begin position="21"/>
        <end position="190"/>
    </location>
</feature>
<comment type="caution">
    <text evidence="2">The sequence shown here is derived from an EMBL/GenBank/DDBJ whole genome shotgun (WGS) entry which is preliminary data.</text>
</comment>
<keyword evidence="2" id="KW-0808">Transferase</keyword>
<keyword evidence="3" id="KW-1185">Reference proteome</keyword>
<dbReference type="InterPro" id="IPR029057">
    <property type="entry name" value="PRTase-like"/>
</dbReference>
<dbReference type="Gene3D" id="3.40.50.2020">
    <property type="match status" value="1"/>
</dbReference>
<evidence type="ECO:0000259" key="1">
    <source>
        <dbReference type="Pfam" id="PF00156"/>
    </source>
</evidence>
<dbReference type="SUPFAM" id="SSF53271">
    <property type="entry name" value="PRTase-like"/>
    <property type="match status" value="1"/>
</dbReference>
<dbReference type="Pfam" id="PF00156">
    <property type="entry name" value="Pribosyltran"/>
    <property type="match status" value="1"/>
</dbReference>
<name>A0ABY6WBX3_9BURK</name>
<gene>
    <name evidence="2" type="ORF">PCA20602_04906</name>
</gene>
<dbReference type="Proteomes" id="UP000366065">
    <property type="component" value="Unassembled WGS sequence"/>
</dbReference>
<evidence type="ECO:0000313" key="3">
    <source>
        <dbReference type="Proteomes" id="UP000366065"/>
    </source>
</evidence>